<evidence type="ECO:0000256" key="4">
    <source>
        <dbReference type="ARBA" id="ARBA00022946"/>
    </source>
</evidence>
<dbReference type="PANTHER" id="PTHR31107:SF2">
    <property type="entry name" value="CYTOCHROME C OXIDASE ASSEMBLY FACTOR 8"/>
    <property type="match status" value="1"/>
</dbReference>
<evidence type="ECO:0000256" key="3">
    <source>
        <dbReference type="ARBA" id="ARBA00022792"/>
    </source>
</evidence>
<sequence length="183" mass="21406">MREIQRKILLHTVNNLSNGPKSIGGNSKYLIRFASGSTSAKTGETASCSDPPNPNLIQEDWIGPPDKTSNLRPIMRHVPKNETPLQQKLRLRQVEVDEYNQKFWTNHNKRFFEERDAFVAANKTHPEENLSADQMSVFYKSFLDKNWKIHLYYNVSWYIKNISLMLLACRVELQRITNTIRRK</sequence>
<dbReference type="GO" id="GO:0097193">
    <property type="term" value="P:intrinsic apoptotic signaling pathway"/>
    <property type="evidence" value="ECO:0007669"/>
    <property type="project" value="InterPro"/>
</dbReference>
<dbReference type="Pfam" id="PF10231">
    <property type="entry name" value="COA8"/>
    <property type="match status" value="1"/>
</dbReference>
<protein>
    <submittedName>
        <fullName evidence="7">Putative apopt family protein</fullName>
    </submittedName>
</protein>
<dbReference type="InterPro" id="IPR018796">
    <property type="entry name" value="COA8"/>
</dbReference>
<keyword evidence="6" id="KW-0472">Membrane</keyword>
<keyword evidence="3" id="KW-0999">Mitochondrion inner membrane</keyword>
<comment type="subcellular location">
    <subcellularLocation>
        <location evidence="1">Mitochondrion inner membrane</location>
        <topology evidence="1">Peripheral membrane protein</topology>
        <orientation evidence="1">Matrix side</orientation>
    </subcellularLocation>
</comment>
<dbReference type="PANTHER" id="PTHR31107">
    <property type="entry name" value="APOPTOGENIC PROTEIN 1, MITOCHONDRIAL"/>
    <property type="match status" value="1"/>
</dbReference>
<comment type="similarity">
    <text evidence="2">Belongs to the COA8 family.</text>
</comment>
<keyword evidence="5" id="KW-0496">Mitochondrion</keyword>
<evidence type="ECO:0000256" key="2">
    <source>
        <dbReference type="ARBA" id="ARBA00005453"/>
    </source>
</evidence>
<keyword evidence="4" id="KW-0809">Transit peptide</keyword>
<name>A0A7G3ACZ3_LUTLO</name>
<organism evidence="7">
    <name type="scientific">Lutzomyia longipalpis</name>
    <name type="common">Sand fly</name>
    <dbReference type="NCBI Taxonomy" id="7200"/>
    <lineage>
        <taxon>Eukaryota</taxon>
        <taxon>Metazoa</taxon>
        <taxon>Ecdysozoa</taxon>
        <taxon>Arthropoda</taxon>
        <taxon>Hexapoda</taxon>
        <taxon>Insecta</taxon>
        <taxon>Pterygota</taxon>
        <taxon>Neoptera</taxon>
        <taxon>Endopterygota</taxon>
        <taxon>Diptera</taxon>
        <taxon>Nematocera</taxon>
        <taxon>Psychodoidea</taxon>
        <taxon>Psychodidae</taxon>
        <taxon>Lutzomyia</taxon>
        <taxon>Lutzomyia</taxon>
    </lineage>
</organism>
<evidence type="ECO:0000256" key="1">
    <source>
        <dbReference type="ARBA" id="ARBA00004443"/>
    </source>
</evidence>
<dbReference type="VEuPathDB" id="VectorBase:LLONM1_007238"/>
<proteinExistence type="inferred from homology"/>
<reference evidence="7" key="1">
    <citation type="journal article" date="2020" name="BMC">
        <title>Leishmania infection induces a limited differential gene expression in the sand fly midgut.</title>
        <authorList>
            <person name="Coutinho-Abreu I.V."/>
            <person name="Serafim T.D."/>
            <person name="Meneses C."/>
            <person name="Kamhawi S."/>
            <person name="Oliveira F."/>
            <person name="Valenzuela J.G."/>
        </authorList>
    </citation>
    <scope>NUCLEOTIDE SEQUENCE</scope>
    <source>
        <strain evidence="7">Jacobina</strain>
        <tissue evidence="7">Midgut</tissue>
    </source>
</reference>
<evidence type="ECO:0000256" key="5">
    <source>
        <dbReference type="ARBA" id="ARBA00023128"/>
    </source>
</evidence>
<evidence type="ECO:0000256" key="6">
    <source>
        <dbReference type="ARBA" id="ARBA00023136"/>
    </source>
</evidence>
<accession>A0A7G3ACZ3</accession>
<evidence type="ECO:0000313" key="7">
    <source>
        <dbReference type="EMBL" id="MBC1169464.1"/>
    </source>
</evidence>
<dbReference type="GO" id="GO:0005743">
    <property type="term" value="C:mitochondrial inner membrane"/>
    <property type="evidence" value="ECO:0007669"/>
    <property type="project" value="UniProtKB-SubCell"/>
</dbReference>
<dbReference type="EMBL" id="GITU01000761">
    <property type="protein sequence ID" value="MBC1169464.1"/>
    <property type="molecule type" value="Transcribed_RNA"/>
</dbReference>
<dbReference type="AlphaFoldDB" id="A0A7G3ACZ3"/>